<comment type="caution">
    <text evidence="1">The sequence shown here is derived from an EMBL/GenBank/DDBJ whole genome shotgun (WGS) entry which is preliminary data.</text>
</comment>
<dbReference type="InterPro" id="IPR055726">
    <property type="entry name" value="DUF7302"/>
</dbReference>
<proteinExistence type="predicted"/>
<accession>A0ABP9WWN7</accession>
<name>A0ABP9WWN7_9CHLR</name>
<dbReference type="Proteomes" id="UP001428290">
    <property type="component" value="Unassembled WGS sequence"/>
</dbReference>
<evidence type="ECO:0000313" key="1">
    <source>
        <dbReference type="EMBL" id="GAA5527630.1"/>
    </source>
</evidence>
<evidence type="ECO:0000313" key="2">
    <source>
        <dbReference type="Proteomes" id="UP001428290"/>
    </source>
</evidence>
<dbReference type="RefSeq" id="WP_345721254.1">
    <property type="nucleotide sequence ID" value="NZ_BAABRU010000004.1"/>
</dbReference>
<gene>
    <name evidence="1" type="ORF">Hgul01_01418</name>
</gene>
<reference evidence="1 2" key="1">
    <citation type="submission" date="2024-02" db="EMBL/GenBank/DDBJ databases">
        <title>Herpetosiphon gulosus NBRC 112829.</title>
        <authorList>
            <person name="Ichikawa N."/>
            <person name="Katano-Makiyama Y."/>
            <person name="Hidaka K."/>
        </authorList>
    </citation>
    <scope>NUCLEOTIDE SEQUENCE [LARGE SCALE GENOMIC DNA]</scope>
    <source>
        <strain evidence="1 2">NBRC 112829</strain>
    </source>
</reference>
<organism evidence="1 2">
    <name type="scientific">Herpetosiphon gulosus</name>
    <dbReference type="NCBI Taxonomy" id="1973496"/>
    <lineage>
        <taxon>Bacteria</taxon>
        <taxon>Bacillati</taxon>
        <taxon>Chloroflexota</taxon>
        <taxon>Chloroflexia</taxon>
        <taxon>Herpetosiphonales</taxon>
        <taxon>Herpetosiphonaceae</taxon>
        <taxon>Herpetosiphon</taxon>
    </lineage>
</organism>
<dbReference type="EMBL" id="BAABRU010000004">
    <property type="protein sequence ID" value="GAA5527630.1"/>
    <property type="molecule type" value="Genomic_DNA"/>
</dbReference>
<protein>
    <submittedName>
        <fullName evidence="1">Uncharacterized protein</fullName>
    </submittedName>
</protein>
<dbReference type="Pfam" id="PF23976">
    <property type="entry name" value="DUF7302"/>
    <property type="match status" value="1"/>
</dbReference>
<keyword evidence="2" id="KW-1185">Reference proteome</keyword>
<sequence>MWVLNTETGVTWEVDGELADRLAADPAYRVVDAPLDEADAKPVKKAPAKEG</sequence>